<evidence type="ECO:0000256" key="5">
    <source>
        <dbReference type="ARBA" id="ARBA00023002"/>
    </source>
</evidence>
<dbReference type="GO" id="GO:0004601">
    <property type="term" value="F:peroxidase activity"/>
    <property type="evidence" value="ECO:0007669"/>
    <property type="project" value="UniProtKB-KW"/>
</dbReference>
<feature type="signal peptide" evidence="8">
    <location>
        <begin position="1"/>
        <end position="18"/>
    </location>
</feature>
<dbReference type="PROSITE" id="PS51405">
    <property type="entry name" value="HEME_HALOPEROXIDASE"/>
    <property type="match status" value="1"/>
</dbReference>
<evidence type="ECO:0000256" key="1">
    <source>
        <dbReference type="ARBA" id="ARBA00001970"/>
    </source>
</evidence>
<keyword evidence="4" id="KW-0479">Metal-binding</keyword>
<keyword evidence="5" id="KW-0560">Oxidoreductase</keyword>
<protein>
    <submittedName>
        <fullName evidence="10">Chloroperoxidase</fullName>
    </submittedName>
</protein>
<evidence type="ECO:0000256" key="3">
    <source>
        <dbReference type="ARBA" id="ARBA00022617"/>
    </source>
</evidence>
<feature type="chain" id="PRO_5007292963" evidence="8">
    <location>
        <begin position="19"/>
        <end position="237"/>
    </location>
</feature>
<evidence type="ECO:0000313" key="10">
    <source>
        <dbReference type="EMBL" id="KXJ87167.1"/>
    </source>
</evidence>
<keyword evidence="8" id="KW-0732">Signal</keyword>
<keyword evidence="2 10" id="KW-0575">Peroxidase</keyword>
<dbReference type="InterPro" id="IPR036851">
    <property type="entry name" value="Chloroperoxidase-like_sf"/>
</dbReference>
<dbReference type="OrthoDB" id="407298at2759"/>
<proteinExistence type="inferred from homology"/>
<dbReference type="InParanoid" id="A0A136IQF9"/>
<dbReference type="SUPFAM" id="SSF47571">
    <property type="entry name" value="Cloroperoxidase"/>
    <property type="match status" value="1"/>
</dbReference>
<keyword evidence="3" id="KW-0349">Heme</keyword>
<comment type="cofactor">
    <cofactor evidence="1">
        <name>heme b</name>
        <dbReference type="ChEBI" id="CHEBI:60344"/>
    </cofactor>
</comment>
<dbReference type="GO" id="GO:0046872">
    <property type="term" value="F:metal ion binding"/>
    <property type="evidence" value="ECO:0007669"/>
    <property type="project" value="UniProtKB-KW"/>
</dbReference>
<organism evidence="10 11">
    <name type="scientific">Microdochium bolleyi</name>
    <dbReference type="NCBI Taxonomy" id="196109"/>
    <lineage>
        <taxon>Eukaryota</taxon>
        <taxon>Fungi</taxon>
        <taxon>Dikarya</taxon>
        <taxon>Ascomycota</taxon>
        <taxon>Pezizomycotina</taxon>
        <taxon>Sordariomycetes</taxon>
        <taxon>Xylariomycetidae</taxon>
        <taxon>Xylariales</taxon>
        <taxon>Microdochiaceae</taxon>
        <taxon>Microdochium</taxon>
    </lineage>
</organism>
<evidence type="ECO:0000256" key="7">
    <source>
        <dbReference type="ARBA" id="ARBA00025795"/>
    </source>
</evidence>
<dbReference type="PANTHER" id="PTHR33577:SF19">
    <property type="entry name" value="HEME HALOPEROXIDASE FAMILY PROFILE DOMAIN-CONTAINING PROTEIN-RELATED"/>
    <property type="match status" value="1"/>
</dbReference>
<dbReference type="PANTHER" id="PTHR33577">
    <property type="entry name" value="STERIGMATOCYSTIN BIOSYNTHESIS PEROXIDASE STCC-RELATED"/>
    <property type="match status" value="1"/>
</dbReference>
<dbReference type="AlphaFoldDB" id="A0A136IQF9"/>
<dbReference type="InterPro" id="IPR000028">
    <property type="entry name" value="Chloroperoxidase"/>
</dbReference>
<gene>
    <name evidence="10" type="ORF">Micbo1qcDRAFT_236585</name>
</gene>
<accession>A0A136IQF9</accession>
<feature type="domain" description="Heme haloperoxidase family profile" evidence="9">
    <location>
        <begin position="21"/>
        <end position="230"/>
    </location>
</feature>
<keyword evidence="11" id="KW-1185">Reference proteome</keyword>
<keyword evidence="6" id="KW-0408">Iron</keyword>
<dbReference type="Proteomes" id="UP000070501">
    <property type="component" value="Unassembled WGS sequence"/>
</dbReference>
<sequence length="237" mass="25276">MKITSALSAAALVGAVVADPYGHGWQAPRPGSSRSPCPMVNAIANHGYISRDGKNISLAELQNGFRDGVNFVADILTQVGNIALSLSTTGDNSTFNLADVGAHNVIEHDGSLSRRDAHFGSPIPFDRAVWLTTVSQMKGATVPIETAGKIRLNRLAAAKKENPEFTLNELGGMASVADTALYQIALGDMVNGNPKTQHVKILFEQERIPFNEGYKRKTDPITQDKLDAVIAKVAAVV</sequence>
<dbReference type="EMBL" id="KQ964264">
    <property type="protein sequence ID" value="KXJ87167.1"/>
    <property type="molecule type" value="Genomic_DNA"/>
</dbReference>
<evidence type="ECO:0000259" key="9">
    <source>
        <dbReference type="PROSITE" id="PS51405"/>
    </source>
</evidence>
<dbReference type="Gene3D" id="1.10.489.10">
    <property type="entry name" value="Chloroperoxidase-like"/>
    <property type="match status" value="1"/>
</dbReference>
<evidence type="ECO:0000256" key="8">
    <source>
        <dbReference type="SAM" id="SignalP"/>
    </source>
</evidence>
<evidence type="ECO:0000256" key="6">
    <source>
        <dbReference type="ARBA" id="ARBA00023004"/>
    </source>
</evidence>
<comment type="similarity">
    <text evidence="7">Belongs to the chloroperoxidase family.</text>
</comment>
<evidence type="ECO:0000256" key="2">
    <source>
        <dbReference type="ARBA" id="ARBA00022559"/>
    </source>
</evidence>
<reference evidence="11" key="1">
    <citation type="submission" date="2016-02" db="EMBL/GenBank/DDBJ databases">
        <title>Draft genome sequence of Microdochium bolleyi, a fungal endophyte of beachgrass.</title>
        <authorList>
            <consortium name="DOE Joint Genome Institute"/>
            <person name="David A.S."/>
            <person name="May G."/>
            <person name="Haridas S."/>
            <person name="Lim J."/>
            <person name="Wang M."/>
            <person name="Labutti K."/>
            <person name="Lipzen A."/>
            <person name="Barry K."/>
            <person name="Grigoriev I.V."/>
        </authorList>
    </citation>
    <scope>NUCLEOTIDE SEQUENCE [LARGE SCALE GENOMIC DNA]</scope>
    <source>
        <strain evidence="11">J235TASD1</strain>
    </source>
</reference>
<evidence type="ECO:0000256" key="4">
    <source>
        <dbReference type="ARBA" id="ARBA00022723"/>
    </source>
</evidence>
<dbReference type="Pfam" id="PF01328">
    <property type="entry name" value="Peroxidase_2"/>
    <property type="match status" value="1"/>
</dbReference>
<name>A0A136IQF9_9PEZI</name>
<evidence type="ECO:0000313" key="11">
    <source>
        <dbReference type="Proteomes" id="UP000070501"/>
    </source>
</evidence>